<evidence type="ECO:0000256" key="6">
    <source>
        <dbReference type="HAMAP-Rule" id="MF_01974"/>
    </source>
</evidence>
<dbReference type="GO" id="GO:0004239">
    <property type="term" value="F:initiator methionyl aminopeptidase activity"/>
    <property type="evidence" value="ECO:0007669"/>
    <property type="project" value="UniProtKB-UniRule"/>
</dbReference>
<evidence type="ECO:0000256" key="4">
    <source>
        <dbReference type="ARBA" id="ARBA00022723"/>
    </source>
</evidence>
<keyword evidence="3 6" id="KW-0645">Protease</keyword>
<dbReference type="EMBL" id="LGKP01000046">
    <property type="protein sequence ID" value="KPL79456.1"/>
    <property type="molecule type" value="Genomic_DNA"/>
</dbReference>
<dbReference type="SUPFAM" id="SSF55920">
    <property type="entry name" value="Creatinase/aminopeptidase"/>
    <property type="match status" value="1"/>
</dbReference>
<evidence type="ECO:0000256" key="2">
    <source>
        <dbReference type="ARBA" id="ARBA00022438"/>
    </source>
</evidence>
<evidence type="ECO:0000259" key="8">
    <source>
        <dbReference type="Pfam" id="PF00557"/>
    </source>
</evidence>
<dbReference type="GO" id="GO:0046872">
    <property type="term" value="F:metal ion binding"/>
    <property type="evidence" value="ECO:0007669"/>
    <property type="project" value="UniProtKB-UniRule"/>
</dbReference>
<comment type="function">
    <text evidence="1 6">Removes the N-terminal methionine from nascent proteins. The N-terminal methionine is often cleaved when the second residue in the primary sequence is small and uncharged (Met-Ala-, Cys, Gly, Pro, Ser, Thr, or Val). Requires deformylation of the N(alpha)-formylated initiator methionine before it can be hydrolyzed.</text>
</comment>
<dbReference type="EC" id="3.4.11.18" evidence="6 7"/>
<evidence type="ECO:0000256" key="5">
    <source>
        <dbReference type="ARBA" id="ARBA00022801"/>
    </source>
</evidence>
<dbReference type="NCBIfam" id="TIGR00500">
    <property type="entry name" value="met_pdase_I"/>
    <property type="match status" value="1"/>
</dbReference>
<dbReference type="GO" id="GO:0005829">
    <property type="term" value="C:cytosol"/>
    <property type="evidence" value="ECO:0007669"/>
    <property type="project" value="TreeGrafter"/>
</dbReference>
<dbReference type="PRINTS" id="PR00599">
    <property type="entry name" value="MAPEPTIDASE"/>
</dbReference>
<name>A0A0P6XB92_9CHLR</name>
<dbReference type="HAMAP" id="MF_01974">
    <property type="entry name" value="MetAP_1"/>
    <property type="match status" value="1"/>
</dbReference>
<dbReference type="PATRIC" id="fig|70996.4.peg.1768"/>
<evidence type="ECO:0000256" key="3">
    <source>
        <dbReference type="ARBA" id="ARBA00022670"/>
    </source>
</evidence>
<dbReference type="PANTHER" id="PTHR43330:SF27">
    <property type="entry name" value="METHIONINE AMINOPEPTIDASE"/>
    <property type="match status" value="1"/>
</dbReference>
<dbReference type="PANTHER" id="PTHR43330">
    <property type="entry name" value="METHIONINE AMINOPEPTIDASE"/>
    <property type="match status" value="1"/>
</dbReference>
<accession>A0A0P6XB92</accession>
<feature type="binding site" evidence="6">
    <location>
        <position position="106"/>
    </location>
    <ligand>
        <name>a divalent metal cation</name>
        <dbReference type="ChEBI" id="CHEBI:60240"/>
        <label>2</label>
        <note>catalytic</note>
    </ligand>
</feature>
<dbReference type="Gene3D" id="3.90.230.10">
    <property type="entry name" value="Creatinase/methionine aminopeptidase superfamily"/>
    <property type="match status" value="1"/>
</dbReference>
<dbReference type="InterPro" id="IPR001714">
    <property type="entry name" value="Pept_M24_MAP"/>
</dbReference>
<keyword evidence="2 6" id="KW-0031">Aminopeptidase</keyword>
<dbReference type="CDD" id="cd01086">
    <property type="entry name" value="MetAP1"/>
    <property type="match status" value="1"/>
</dbReference>
<evidence type="ECO:0000313" key="9">
    <source>
        <dbReference type="EMBL" id="KPL79456.1"/>
    </source>
</evidence>
<dbReference type="Pfam" id="PF00557">
    <property type="entry name" value="Peptidase_M24"/>
    <property type="match status" value="1"/>
</dbReference>
<comment type="caution">
    <text evidence="9">The sequence shown here is derived from an EMBL/GenBank/DDBJ whole genome shotgun (WGS) entry which is preliminary data.</text>
</comment>
<comment type="similarity">
    <text evidence="6">Belongs to the peptidase M24A family. Methionine aminopeptidase type 1 subfamily.</text>
</comment>
<organism evidence="9 10">
    <name type="scientific">Herpetosiphon geysericola</name>
    <dbReference type="NCBI Taxonomy" id="70996"/>
    <lineage>
        <taxon>Bacteria</taxon>
        <taxon>Bacillati</taxon>
        <taxon>Chloroflexota</taxon>
        <taxon>Chloroflexia</taxon>
        <taxon>Herpetosiphonales</taxon>
        <taxon>Herpetosiphonaceae</taxon>
        <taxon>Herpetosiphon</taxon>
    </lineage>
</organism>
<feature type="binding site" evidence="6">
    <location>
        <position position="203"/>
    </location>
    <ligand>
        <name>a divalent metal cation</name>
        <dbReference type="ChEBI" id="CHEBI:60240"/>
        <label>2</label>
        <note>catalytic</note>
    </ligand>
</feature>
<comment type="catalytic activity">
    <reaction evidence="6 7">
        <text>Release of N-terminal amino acids, preferentially methionine, from peptides and arylamides.</text>
        <dbReference type="EC" id="3.4.11.18"/>
    </reaction>
</comment>
<keyword evidence="5 6" id="KW-0378">Hydrolase</keyword>
<feature type="binding site" evidence="6">
    <location>
        <position position="234"/>
    </location>
    <ligand>
        <name>a divalent metal cation</name>
        <dbReference type="ChEBI" id="CHEBI:60240"/>
        <label>2</label>
        <note>catalytic</note>
    </ligand>
</feature>
<comment type="cofactor">
    <cofactor evidence="6">
        <name>Co(2+)</name>
        <dbReference type="ChEBI" id="CHEBI:48828"/>
    </cofactor>
    <cofactor evidence="6">
        <name>Zn(2+)</name>
        <dbReference type="ChEBI" id="CHEBI:29105"/>
    </cofactor>
    <cofactor evidence="6">
        <name>Mn(2+)</name>
        <dbReference type="ChEBI" id="CHEBI:29035"/>
    </cofactor>
    <cofactor evidence="6">
        <name>Fe(2+)</name>
        <dbReference type="ChEBI" id="CHEBI:29033"/>
    </cofactor>
    <text evidence="6">Binds 2 divalent metal cations per subunit. Has a high-affinity and a low affinity metal-binding site. The true nature of the physiological cofactor is under debate. The enzyme is active with cobalt, zinc, manganese or divalent iron ions. Most likely, methionine aminopeptidases function as mononuclear Fe(2+)-metalloproteases under physiological conditions, and the catalytically relevant metal-binding site has been assigned to the histidine-containing high-affinity site.</text>
</comment>
<dbReference type="Proteomes" id="UP000050277">
    <property type="component" value="Unassembled WGS sequence"/>
</dbReference>
<evidence type="ECO:0000256" key="1">
    <source>
        <dbReference type="ARBA" id="ARBA00002521"/>
    </source>
</evidence>
<evidence type="ECO:0000256" key="7">
    <source>
        <dbReference type="RuleBase" id="RU003653"/>
    </source>
</evidence>
<proteinExistence type="inferred from homology"/>
<feature type="binding site" evidence="6">
    <location>
        <position position="95"/>
    </location>
    <ligand>
        <name>a divalent metal cation</name>
        <dbReference type="ChEBI" id="CHEBI:60240"/>
        <label>1</label>
    </ligand>
</feature>
<protein>
    <recommendedName>
        <fullName evidence="6 7">Methionine aminopeptidase</fullName>
        <shortName evidence="6">MAP</shortName>
        <shortName evidence="6">MetAP</shortName>
        <ecNumber evidence="6 7">3.4.11.18</ecNumber>
    </recommendedName>
    <alternativeName>
        <fullName evidence="6">Peptidase M</fullName>
    </alternativeName>
</protein>
<feature type="binding site" evidence="6">
    <location>
        <position position="234"/>
    </location>
    <ligand>
        <name>a divalent metal cation</name>
        <dbReference type="ChEBI" id="CHEBI:60240"/>
        <label>1</label>
    </ligand>
</feature>
<feature type="binding site" evidence="6">
    <location>
        <position position="106"/>
    </location>
    <ligand>
        <name>a divalent metal cation</name>
        <dbReference type="ChEBI" id="CHEBI:60240"/>
        <label>1</label>
    </ligand>
</feature>
<gene>
    <name evidence="6" type="primary">map</name>
    <name evidence="9" type="ORF">SE18_26190</name>
</gene>
<reference evidence="9 10" key="1">
    <citation type="submission" date="2015-07" db="EMBL/GenBank/DDBJ databases">
        <title>Whole genome sequence of Herpetosiphon geysericola DSM 7119.</title>
        <authorList>
            <person name="Hemp J."/>
            <person name="Ward L.M."/>
            <person name="Pace L.A."/>
            <person name="Fischer W.W."/>
        </authorList>
    </citation>
    <scope>NUCLEOTIDE SEQUENCE [LARGE SCALE GENOMIC DNA]</scope>
    <source>
        <strain evidence="9 10">DSM 7119</strain>
    </source>
</reference>
<dbReference type="OrthoDB" id="9802055at2"/>
<dbReference type="AlphaFoldDB" id="A0A0P6XB92"/>
<dbReference type="STRING" id="70996.SE18_26190"/>
<feature type="binding site" evidence="6">
    <location>
        <position position="78"/>
    </location>
    <ligand>
        <name>substrate</name>
    </ligand>
</feature>
<comment type="subunit">
    <text evidence="6">Monomer.</text>
</comment>
<dbReference type="InterPro" id="IPR000994">
    <property type="entry name" value="Pept_M24"/>
</dbReference>
<dbReference type="RefSeq" id="WP_054537420.1">
    <property type="nucleotide sequence ID" value="NZ_LGKP01000046.1"/>
</dbReference>
<dbReference type="InterPro" id="IPR036005">
    <property type="entry name" value="Creatinase/aminopeptidase-like"/>
</dbReference>
<dbReference type="GO" id="GO:0070006">
    <property type="term" value="F:metalloaminopeptidase activity"/>
    <property type="evidence" value="ECO:0007669"/>
    <property type="project" value="UniProtKB-UniRule"/>
</dbReference>
<feature type="binding site" evidence="6">
    <location>
        <position position="169"/>
    </location>
    <ligand>
        <name>a divalent metal cation</name>
        <dbReference type="ChEBI" id="CHEBI:60240"/>
        <label>2</label>
        <note>catalytic</note>
    </ligand>
</feature>
<keyword evidence="10" id="KW-1185">Reference proteome</keyword>
<keyword evidence="4 6" id="KW-0479">Metal-binding</keyword>
<evidence type="ECO:0000313" key="10">
    <source>
        <dbReference type="Proteomes" id="UP000050277"/>
    </source>
</evidence>
<dbReference type="InterPro" id="IPR002467">
    <property type="entry name" value="Pept_M24A_MAP1"/>
</dbReference>
<dbReference type="GO" id="GO:0006508">
    <property type="term" value="P:proteolysis"/>
    <property type="evidence" value="ECO:0007669"/>
    <property type="project" value="UniProtKB-KW"/>
</dbReference>
<sequence length="250" mass="27095">MAIRIYNQSQINEMRKAGLLVAQAHAMLREYVVAGAVLLELDQRVEQFIREHGATPSFKGHGGFPASTCISVNDVVCHGIPDGTRLSNGDIVSIDIGACLNGWHGDSCVSYAVGKLDSQSAKLLKVTEEAMWRGIAQARVGKTIGDIGAAMQEYTESQGFSVVREYTGHGIGRKMHETPPDVFNFGEWGKGLKLRAGMTLTIEPIVNIGSARTRVLRDGWTAKTVDGSRSAQFEHQLAITTGDPEILTKL</sequence>
<feature type="binding site" evidence="6">
    <location>
        <position position="176"/>
    </location>
    <ligand>
        <name>substrate</name>
    </ligand>
</feature>
<feature type="domain" description="Peptidase M24" evidence="8">
    <location>
        <begin position="13"/>
        <end position="240"/>
    </location>
</feature>